<evidence type="ECO:0000256" key="12">
    <source>
        <dbReference type="SAM" id="Phobius"/>
    </source>
</evidence>
<feature type="chain" id="PRO_5041947610" description="Leucine-rich repeat-containing N-terminal plant-type domain-containing protein" evidence="13">
    <location>
        <begin position="21"/>
        <end position="622"/>
    </location>
</feature>
<dbReference type="SMART" id="SM00369">
    <property type="entry name" value="LRR_TYP"/>
    <property type="match status" value="6"/>
</dbReference>
<dbReference type="FunFam" id="3.80.10.10:FF:000213">
    <property type="entry name" value="Tyrosine-sulfated glycopeptide receptor 1"/>
    <property type="match status" value="1"/>
</dbReference>
<dbReference type="InterPro" id="IPR013210">
    <property type="entry name" value="LRR_N_plant-typ"/>
</dbReference>
<organism evidence="15 16">
    <name type="scientific">Rhynchospora tenuis</name>
    <dbReference type="NCBI Taxonomy" id="198213"/>
    <lineage>
        <taxon>Eukaryota</taxon>
        <taxon>Viridiplantae</taxon>
        <taxon>Streptophyta</taxon>
        <taxon>Embryophyta</taxon>
        <taxon>Tracheophyta</taxon>
        <taxon>Spermatophyta</taxon>
        <taxon>Magnoliopsida</taxon>
        <taxon>Liliopsida</taxon>
        <taxon>Poales</taxon>
        <taxon>Cyperaceae</taxon>
        <taxon>Cyperoideae</taxon>
        <taxon>Rhynchosporeae</taxon>
        <taxon>Rhynchospora</taxon>
    </lineage>
</organism>
<keyword evidence="11" id="KW-0325">Glycoprotein</keyword>
<keyword evidence="3" id="KW-1003">Cell membrane</keyword>
<evidence type="ECO:0000256" key="3">
    <source>
        <dbReference type="ARBA" id="ARBA00022475"/>
    </source>
</evidence>
<feature type="domain" description="Leucine-rich repeat-containing N-terminal plant-type" evidence="14">
    <location>
        <begin position="25"/>
        <end position="61"/>
    </location>
</feature>
<evidence type="ECO:0000256" key="7">
    <source>
        <dbReference type="ARBA" id="ARBA00022737"/>
    </source>
</evidence>
<evidence type="ECO:0000256" key="10">
    <source>
        <dbReference type="ARBA" id="ARBA00023170"/>
    </source>
</evidence>
<evidence type="ECO:0000313" key="15">
    <source>
        <dbReference type="EMBL" id="KAJ3709302.1"/>
    </source>
</evidence>
<dbReference type="FunFam" id="3.80.10.10:FF:000041">
    <property type="entry name" value="LRR receptor-like serine/threonine-protein kinase ERECTA"/>
    <property type="match status" value="1"/>
</dbReference>
<dbReference type="InterPro" id="IPR046956">
    <property type="entry name" value="RLP23-like"/>
</dbReference>
<dbReference type="Pfam" id="PF08263">
    <property type="entry name" value="LRRNT_2"/>
    <property type="match status" value="1"/>
</dbReference>
<comment type="caution">
    <text evidence="15">The sequence shown here is derived from an EMBL/GenBank/DDBJ whole genome shotgun (WGS) entry which is preliminary data.</text>
</comment>
<dbReference type="PANTHER" id="PTHR48063">
    <property type="entry name" value="LRR RECEPTOR-LIKE KINASE"/>
    <property type="match status" value="1"/>
</dbReference>
<protein>
    <recommendedName>
        <fullName evidence="14">Leucine-rich repeat-containing N-terminal plant-type domain-containing protein</fullName>
    </recommendedName>
</protein>
<comment type="subcellular location">
    <subcellularLocation>
        <location evidence="1">Cell membrane</location>
        <topology evidence="1">Single-pass type I membrane protein</topology>
    </subcellularLocation>
</comment>
<reference evidence="15 16" key="1">
    <citation type="journal article" date="2022" name="Cell">
        <title>Repeat-based holocentromeres influence genome architecture and karyotype evolution.</title>
        <authorList>
            <person name="Hofstatter P.G."/>
            <person name="Thangavel G."/>
            <person name="Lux T."/>
            <person name="Neumann P."/>
            <person name="Vondrak T."/>
            <person name="Novak P."/>
            <person name="Zhang M."/>
            <person name="Costa L."/>
            <person name="Castellani M."/>
            <person name="Scott A."/>
            <person name="Toegelov H."/>
            <person name="Fuchs J."/>
            <person name="Mata-Sucre Y."/>
            <person name="Dias Y."/>
            <person name="Vanzela A.L.L."/>
            <person name="Huettel B."/>
            <person name="Almeida C.C.S."/>
            <person name="Simkova H."/>
            <person name="Souza G."/>
            <person name="Pedrosa-Harand A."/>
            <person name="Macas J."/>
            <person name="Mayer K.F.X."/>
            <person name="Houben A."/>
            <person name="Marques A."/>
        </authorList>
    </citation>
    <scope>NUCLEOTIDE SEQUENCE [LARGE SCALE GENOMIC DNA]</scope>
    <source>
        <strain evidence="15">RhyTen1mFocal</strain>
    </source>
</reference>
<keyword evidence="5 12" id="KW-0812">Transmembrane</keyword>
<dbReference type="InterPro" id="IPR032675">
    <property type="entry name" value="LRR_dom_sf"/>
</dbReference>
<keyword evidence="4" id="KW-0433">Leucine-rich repeat</keyword>
<dbReference type="Pfam" id="PF00560">
    <property type="entry name" value="LRR_1"/>
    <property type="match status" value="5"/>
</dbReference>
<accession>A0AAD6F1N4</accession>
<keyword evidence="9 12" id="KW-0472">Membrane</keyword>
<dbReference type="PANTHER" id="PTHR48063:SF112">
    <property type="entry name" value="RECEPTOR LIKE PROTEIN 30-LIKE"/>
    <property type="match status" value="1"/>
</dbReference>
<evidence type="ECO:0000256" key="13">
    <source>
        <dbReference type="SAM" id="SignalP"/>
    </source>
</evidence>
<evidence type="ECO:0000256" key="5">
    <source>
        <dbReference type="ARBA" id="ARBA00022692"/>
    </source>
</evidence>
<evidence type="ECO:0000256" key="2">
    <source>
        <dbReference type="ARBA" id="ARBA00009592"/>
    </source>
</evidence>
<evidence type="ECO:0000256" key="8">
    <source>
        <dbReference type="ARBA" id="ARBA00022989"/>
    </source>
</evidence>
<comment type="similarity">
    <text evidence="2">Belongs to the RLP family.</text>
</comment>
<keyword evidence="10" id="KW-0675">Receptor</keyword>
<dbReference type="Gene3D" id="3.80.10.10">
    <property type="entry name" value="Ribonuclease Inhibitor"/>
    <property type="match status" value="2"/>
</dbReference>
<dbReference type="EMBL" id="JAMRDG010000001">
    <property type="protein sequence ID" value="KAJ3709302.1"/>
    <property type="molecule type" value="Genomic_DNA"/>
</dbReference>
<evidence type="ECO:0000313" key="16">
    <source>
        <dbReference type="Proteomes" id="UP001210211"/>
    </source>
</evidence>
<dbReference type="InterPro" id="IPR001611">
    <property type="entry name" value="Leu-rich_rpt"/>
</dbReference>
<dbReference type="Pfam" id="PF13855">
    <property type="entry name" value="LRR_8"/>
    <property type="match status" value="2"/>
</dbReference>
<sequence>MKPLNILFLFLYITLSGTKADTGYQALLQWKESLAQTSSLNTWSLDDNHTIPCNWWGVTCSPMGNILQLVLRNAVINGTLHKLNMSSLYTLTRLDLSSNFLHGPIPPTISALSNLRFLDLGNNKFDGVIPPELGSLSELLDLRLYNNSLVGPIPFQISKLQKVQYFDLGDNHLENPDYSRLSVMQSVVHLSLYRNNLTLEFPLVILKFANLTYLDLSENQSTGSIPDLSATNLIHLKHLNLSYNNFNGKIPASLRNLSWLRDLRMGSNNFCDGIPDFLGSISELERLELFANPLGGSLPSSLGQLQALRHINLHGVRIKSTIPEELSLAGNKLSGEIPTWIGRKMPFLAVLRLRSNSFHGEISSQLAQLKFLHVLDLSENKLAGNIPQALGSMVSMSKNNQLQSTRDFDIYNYFWKMSRYHHSSNFGILIKWKGNDSNIPLKSGFVTTIDLASNHLSGIIPKETTNLSSLVVLNLANNSIGGSITDMIGNMKQLESLDLSMNRLTGTIPLSLGSLNFLEWLNLSYNNLSGTIPMSPQLQTLDDPSIYAGNLGLCGFPLGQICSNSETVDSDNYGPHNEKLGFHFWVLLDSSILGFVLGFWVFFGVVALIKSWRFRYLILPFY</sequence>
<evidence type="ECO:0000256" key="6">
    <source>
        <dbReference type="ARBA" id="ARBA00022729"/>
    </source>
</evidence>
<dbReference type="GO" id="GO:0005886">
    <property type="term" value="C:plasma membrane"/>
    <property type="evidence" value="ECO:0007669"/>
    <property type="project" value="UniProtKB-SubCell"/>
</dbReference>
<feature type="transmembrane region" description="Helical" evidence="12">
    <location>
        <begin position="582"/>
        <end position="609"/>
    </location>
</feature>
<keyword evidence="8 12" id="KW-1133">Transmembrane helix</keyword>
<dbReference type="PROSITE" id="PS51450">
    <property type="entry name" value="LRR"/>
    <property type="match status" value="1"/>
</dbReference>
<proteinExistence type="inferred from homology"/>
<evidence type="ECO:0000256" key="1">
    <source>
        <dbReference type="ARBA" id="ARBA00004251"/>
    </source>
</evidence>
<evidence type="ECO:0000256" key="4">
    <source>
        <dbReference type="ARBA" id="ARBA00022614"/>
    </source>
</evidence>
<evidence type="ECO:0000259" key="14">
    <source>
        <dbReference type="Pfam" id="PF08263"/>
    </source>
</evidence>
<dbReference type="FunFam" id="3.80.10.10:FF:000400">
    <property type="entry name" value="Nuclear pore complex protein NUP107"/>
    <property type="match status" value="1"/>
</dbReference>
<dbReference type="PRINTS" id="PR00019">
    <property type="entry name" value="LEURICHRPT"/>
</dbReference>
<dbReference type="SUPFAM" id="SSF52058">
    <property type="entry name" value="L domain-like"/>
    <property type="match status" value="2"/>
</dbReference>
<keyword evidence="16" id="KW-1185">Reference proteome</keyword>
<evidence type="ECO:0000256" key="9">
    <source>
        <dbReference type="ARBA" id="ARBA00023136"/>
    </source>
</evidence>
<dbReference type="Proteomes" id="UP001210211">
    <property type="component" value="Unassembled WGS sequence"/>
</dbReference>
<keyword evidence="6 13" id="KW-0732">Signal</keyword>
<feature type="signal peptide" evidence="13">
    <location>
        <begin position="1"/>
        <end position="20"/>
    </location>
</feature>
<keyword evidence="7" id="KW-0677">Repeat</keyword>
<gene>
    <name evidence="15" type="ORF">LUZ61_013007</name>
</gene>
<dbReference type="AlphaFoldDB" id="A0AAD6F1N4"/>
<evidence type="ECO:0000256" key="11">
    <source>
        <dbReference type="ARBA" id="ARBA00023180"/>
    </source>
</evidence>
<name>A0AAD6F1N4_9POAL</name>
<dbReference type="InterPro" id="IPR003591">
    <property type="entry name" value="Leu-rich_rpt_typical-subtyp"/>
</dbReference>